<evidence type="ECO:0000259" key="2">
    <source>
        <dbReference type="PROSITE" id="PS51736"/>
    </source>
</evidence>
<feature type="domain" description="Recombinase" evidence="3">
    <location>
        <begin position="167"/>
        <end position="315"/>
    </location>
</feature>
<dbReference type="Gene3D" id="3.90.1750.20">
    <property type="entry name" value="Putative Large Serine Recombinase, Chain B, Domain 2"/>
    <property type="match status" value="1"/>
</dbReference>
<dbReference type="PROSITE" id="PS51737">
    <property type="entry name" value="RECOMBINASE_DNA_BIND"/>
    <property type="match status" value="1"/>
</dbReference>
<gene>
    <name evidence="4" type="ORF">HMPREF3206_00458</name>
</gene>
<dbReference type="Pfam" id="PF07508">
    <property type="entry name" value="Recombinase"/>
    <property type="match status" value="1"/>
</dbReference>
<dbReference type="InterPro" id="IPR036162">
    <property type="entry name" value="Resolvase-like_N_sf"/>
</dbReference>
<dbReference type="SMART" id="SM00857">
    <property type="entry name" value="Resolvase"/>
    <property type="match status" value="1"/>
</dbReference>
<accession>A0A133NIN0</accession>
<protein>
    <submittedName>
        <fullName evidence="4">Resolvase protein</fullName>
    </submittedName>
</protein>
<dbReference type="InterPro" id="IPR038109">
    <property type="entry name" value="DNA_bind_recomb_sf"/>
</dbReference>
<evidence type="ECO:0000313" key="5">
    <source>
        <dbReference type="Proteomes" id="UP000070617"/>
    </source>
</evidence>
<organism evidence="4 5">
    <name type="scientific">Fusobacterium equinum</name>
    <dbReference type="NCBI Taxonomy" id="134605"/>
    <lineage>
        <taxon>Bacteria</taxon>
        <taxon>Fusobacteriati</taxon>
        <taxon>Fusobacteriota</taxon>
        <taxon>Fusobacteriia</taxon>
        <taxon>Fusobacteriales</taxon>
        <taxon>Fusobacteriaceae</taxon>
        <taxon>Fusobacterium</taxon>
    </lineage>
</organism>
<dbReference type="AlphaFoldDB" id="A0A133NIN0"/>
<sequence length="497" mass="58131">MSKIALYIRLSVEDQMKKDESESIINQKYFLNDFLDRNHEFKSFQREEYIDDGYTGTNEKRPSFQRMLEEVKNGKINAIIVKDLSRFMRDYISLGDYLENIFPFLGIRFIAINDGYDSAREKGNGTDLDIQFKGLLYDFYAKDISQKVKTVTTELKKQGKFLAWSPPFGYMKDPDDKHNIIIDDKTAWIVRKVYDLALTGLASRKIAAVMNEENIPTPNERKKELTNMDYEYNIVSSDTRDAPTWTNGTVVDILSNENYTGTYVFNMQEKSVLTPGSFKFNPKEEWGRVYDHHEAIISREEFDKVQEIKEKNSFLKGKNTDYPWRTKSPLQGFARCPTCNHILGLTQSKFKRPDGSMRIHKYFHCRICKCNNVEHKNSRVDKLEEQVLALIKEEYGEVEVKPKEKISIKDIEKKIEKLQAKKMSDFEKYKLGKMTKVKFVESKNQIDNEISKLEEKIKLSSNETEVVTDNELTRELMEKYVESVICEGSIVQKIIWK</sequence>
<keyword evidence="5" id="KW-1185">Reference proteome</keyword>
<feature type="coiled-coil region" evidence="1">
    <location>
        <begin position="373"/>
        <end position="463"/>
    </location>
</feature>
<dbReference type="InterPro" id="IPR050639">
    <property type="entry name" value="SSR_resolvase"/>
</dbReference>
<dbReference type="InterPro" id="IPR006119">
    <property type="entry name" value="Resolv_N"/>
</dbReference>
<dbReference type="PANTHER" id="PTHR30461">
    <property type="entry name" value="DNA-INVERTASE FROM LAMBDOID PROPHAGE"/>
    <property type="match status" value="1"/>
</dbReference>
<dbReference type="GO" id="GO:0000150">
    <property type="term" value="F:DNA strand exchange activity"/>
    <property type="evidence" value="ECO:0007669"/>
    <property type="project" value="InterPro"/>
</dbReference>
<dbReference type="InterPro" id="IPR011109">
    <property type="entry name" value="DNA_bind_recombinase_dom"/>
</dbReference>
<keyword evidence="1" id="KW-0175">Coiled coil</keyword>
<dbReference type="PROSITE" id="PS51736">
    <property type="entry name" value="RECOMBINASES_3"/>
    <property type="match status" value="1"/>
</dbReference>
<dbReference type="PANTHER" id="PTHR30461:SF23">
    <property type="entry name" value="DNA RECOMBINASE-RELATED"/>
    <property type="match status" value="1"/>
</dbReference>
<dbReference type="RefSeq" id="WP_060793436.1">
    <property type="nucleotide sequence ID" value="NZ_KQ956517.1"/>
</dbReference>
<dbReference type="STRING" id="134605.HMPREF3206_00458"/>
<evidence type="ECO:0000313" key="4">
    <source>
        <dbReference type="EMBL" id="KXA16107.1"/>
    </source>
</evidence>
<proteinExistence type="predicted"/>
<dbReference type="EMBL" id="LRPX01000021">
    <property type="protein sequence ID" value="KXA16107.1"/>
    <property type="molecule type" value="Genomic_DNA"/>
</dbReference>
<feature type="domain" description="Resolvase/invertase-type recombinase catalytic" evidence="2">
    <location>
        <begin position="3"/>
        <end position="159"/>
    </location>
</feature>
<dbReference type="Proteomes" id="UP000070617">
    <property type="component" value="Unassembled WGS sequence"/>
</dbReference>
<dbReference type="Pfam" id="PF00239">
    <property type="entry name" value="Resolvase"/>
    <property type="match status" value="1"/>
</dbReference>
<evidence type="ECO:0000256" key="1">
    <source>
        <dbReference type="SAM" id="Coils"/>
    </source>
</evidence>
<dbReference type="Gene3D" id="3.40.50.1390">
    <property type="entry name" value="Resolvase, N-terminal catalytic domain"/>
    <property type="match status" value="1"/>
</dbReference>
<comment type="caution">
    <text evidence="4">The sequence shown here is derived from an EMBL/GenBank/DDBJ whole genome shotgun (WGS) entry which is preliminary data.</text>
</comment>
<dbReference type="PATRIC" id="fig|134605.3.peg.460"/>
<dbReference type="SUPFAM" id="SSF53041">
    <property type="entry name" value="Resolvase-like"/>
    <property type="match status" value="1"/>
</dbReference>
<name>A0A133NIN0_9FUSO</name>
<dbReference type="GO" id="GO:0003677">
    <property type="term" value="F:DNA binding"/>
    <property type="evidence" value="ECO:0007669"/>
    <property type="project" value="InterPro"/>
</dbReference>
<evidence type="ECO:0000259" key="3">
    <source>
        <dbReference type="PROSITE" id="PS51737"/>
    </source>
</evidence>
<reference evidence="5" key="1">
    <citation type="submission" date="2016-01" db="EMBL/GenBank/DDBJ databases">
        <authorList>
            <person name="Mitreva M."/>
            <person name="Pepin K.H."/>
            <person name="Mihindukulasuriya K.A."/>
            <person name="Fulton R."/>
            <person name="Fronick C."/>
            <person name="O'Laughlin M."/>
            <person name="Miner T."/>
            <person name="Herter B."/>
            <person name="Rosa B.A."/>
            <person name="Cordes M."/>
            <person name="Tomlinson C."/>
            <person name="Wollam A."/>
            <person name="Palsikar V.B."/>
            <person name="Mardis E.R."/>
            <person name="Wilson R.K."/>
        </authorList>
    </citation>
    <scope>NUCLEOTIDE SEQUENCE [LARGE SCALE GENOMIC DNA]</scope>
    <source>
        <strain evidence="5">CMW8396</strain>
    </source>
</reference>